<evidence type="ECO:0000313" key="2">
    <source>
        <dbReference type="Proteomes" id="UP000001542"/>
    </source>
</evidence>
<accession>A2FEA6</accession>
<proteinExistence type="predicted"/>
<dbReference type="InParanoid" id="A2FEA6"/>
<reference evidence="1" key="1">
    <citation type="submission" date="2006-10" db="EMBL/GenBank/DDBJ databases">
        <authorList>
            <person name="Amadeo P."/>
            <person name="Zhao Q."/>
            <person name="Wortman J."/>
            <person name="Fraser-Liggett C."/>
            <person name="Carlton J."/>
        </authorList>
    </citation>
    <scope>NUCLEOTIDE SEQUENCE</scope>
    <source>
        <strain evidence="1">G3</strain>
    </source>
</reference>
<sequence>MEAAIQQAYDEIEKFVLQPDFWVKINSSDQDILDKLREPAYLMALIDFISVEDHYHSAKKFGKFFQSADASFTEIFATNLQVANHAIESIKKCKNYSMALGVIGQIFSRCICSLPEAISDLFRVSSTVIPTIVEMIQYENIYNIVYDEVSMSQYKGIPHFFWNLIRILVGKDKMENLESYIPEYFKLFREPEFPLPTLSTVQRNNLIAILKLFCQNSMHNGLIPFEVGLNCHTLCGFLTQYIITEMNQDLLAALPLIDLAYTLVESKEIEMVVLSHVVKMVKEQKIDLLPIKYLSKYNSFIPLNEIIPLFQYISVTNIPNIPLNLMLKLFKAIAQNCNDPAFATQVYDIIKQQWDDSSRLKKIFYITVIASFNTAIGEPIFNKKLIAELVIPFTSVEKTPNLPNWTITAADL</sequence>
<dbReference type="RefSeq" id="XP_001309676.1">
    <property type="nucleotide sequence ID" value="XM_001309675.1"/>
</dbReference>
<reference evidence="1" key="2">
    <citation type="journal article" date="2007" name="Science">
        <title>Draft genome sequence of the sexually transmitted pathogen Trichomonas vaginalis.</title>
        <authorList>
            <person name="Carlton J.M."/>
            <person name="Hirt R.P."/>
            <person name="Silva J.C."/>
            <person name="Delcher A.L."/>
            <person name="Schatz M."/>
            <person name="Zhao Q."/>
            <person name="Wortman J.R."/>
            <person name="Bidwell S.L."/>
            <person name="Alsmark U.C.M."/>
            <person name="Besteiro S."/>
            <person name="Sicheritz-Ponten T."/>
            <person name="Noel C.J."/>
            <person name="Dacks J.B."/>
            <person name="Foster P.G."/>
            <person name="Simillion C."/>
            <person name="Van de Peer Y."/>
            <person name="Miranda-Saavedra D."/>
            <person name="Barton G.J."/>
            <person name="Westrop G.D."/>
            <person name="Mueller S."/>
            <person name="Dessi D."/>
            <person name="Fiori P.L."/>
            <person name="Ren Q."/>
            <person name="Paulsen I."/>
            <person name="Zhang H."/>
            <person name="Bastida-Corcuera F.D."/>
            <person name="Simoes-Barbosa A."/>
            <person name="Brown M.T."/>
            <person name="Hayes R.D."/>
            <person name="Mukherjee M."/>
            <person name="Okumura C.Y."/>
            <person name="Schneider R."/>
            <person name="Smith A.J."/>
            <person name="Vanacova S."/>
            <person name="Villalvazo M."/>
            <person name="Haas B.J."/>
            <person name="Pertea M."/>
            <person name="Feldblyum T.V."/>
            <person name="Utterback T.R."/>
            <person name="Shu C.L."/>
            <person name="Osoegawa K."/>
            <person name="de Jong P.J."/>
            <person name="Hrdy I."/>
            <person name="Horvathova L."/>
            <person name="Zubacova Z."/>
            <person name="Dolezal P."/>
            <person name="Malik S.B."/>
            <person name="Logsdon J.M. Jr."/>
            <person name="Henze K."/>
            <person name="Gupta A."/>
            <person name="Wang C.C."/>
            <person name="Dunne R.L."/>
            <person name="Upcroft J.A."/>
            <person name="Upcroft P."/>
            <person name="White O."/>
            <person name="Salzberg S.L."/>
            <person name="Tang P."/>
            <person name="Chiu C.-H."/>
            <person name="Lee Y.-S."/>
            <person name="Embley T.M."/>
            <person name="Coombs G.H."/>
            <person name="Mottram J.C."/>
            <person name="Tachezy J."/>
            <person name="Fraser-Liggett C.M."/>
            <person name="Johnson P.J."/>
        </authorList>
    </citation>
    <scope>NUCLEOTIDE SEQUENCE [LARGE SCALE GENOMIC DNA]</scope>
    <source>
        <strain evidence="1">G3</strain>
    </source>
</reference>
<gene>
    <name evidence="1" type="ORF">TVAG_288460</name>
</gene>
<dbReference type="EMBL" id="DS113745">
    <property type="protein sequence ID" value="EAX96746.1"/>
    <property type="molecule type" value="Genomic_DNA"/>
</dbReference>
<protein>
    <submittedName>
        <fullName evidence="1">Uncharacterized protein</fullName>
    </submittedName>
</protein>
<dbReference type="VEuPathDB" id="TrichDB:TVAGG3_0545860"/>
<evidence type="ECO:0000313" key="1">
    <source>
        <dbReference type="EMBL" id="EAX96746.1"/>
    </source>
</evidence>
<dbReference type="VEuPathDB" id="TrichDB:TVAG_288460"/>
<dbReference type="AlphaFoldDB" id="A2FEA6"/>
<dbReference type="KEGG" id="tva:4754520"/>
<dbReference type="Proteomes" id="UP000001542">
    <property type="component" value="Unassembled WGS sequence"/>
</dbReference>
<organism evidence="1 2">
    <name type="scientific">Trichomonas vaginalis (strain ATCC PRA-98 / G3)</name>
    <dbReference type="NCBI Taxonomy" id="412133"/>
    <lineage>
        <taxon>Eukaryota</taxon>
        <taxon>Metamonada</taxon>
        <taxon>Parabasalia</taxon>
        <taxon>Trichomonadida</taxon>
        <taxon>Trichomonadidae</taxon>
        <taxon>Trichomonas</taxon>
    </lineage>
</organism>
<keyword evidence="2" id="KW-1185">Reference proteome</keyword>
<name>A2FEA6_TRIV3</name>